<feature type="domain" description="AAA+ ATPase" evidence="3">
    <location>
        <begin position="42"/>
        <end position="216"/>
    </location>
</feature>
<accession>A0A147I8P6</accession>
<dbReference type="Pfam" id="PF13401">
    <property type="entry name" value="AAA_22"/>
    <property type="match status" value="1"/>
</dbReference>
<dbReference type="STRING" id="33051.SB4_18680"/>
<evidence type="ECO:0000313" key="4">
    <source>
        <dbReference type="EMBL" id="KTT75684.1"/>
    </source>
</evidence>
<dbReference type="AlphaFoldDB" id="A0A147I8P6"/>
<protein>
    <submittedName>
        <fullName evidence="4">General secretion pathway protein GspA</fullName>
    </submittedName>
</protein>
<dbReference type="EMBL" id="LDTD01000006">
    <property type="protein sequence ID" value="KTT75684.1"/>
    <property type="molecule type" value="Genomic_DNA"/>
</dbReference>
<feature type="region of interest" description="Disordered" evidence="2">
    <location>
        <begin position="313"/>
        <end position="395"/>
    </location>
</feature>
<evidence type="ECO:0000313" key="5">
    <source>
        <dbReference type="Proteomes" id="UP000072867"/>
    </source>
</evidence>
<dbReference type="GO" id="GO:0016887">
    <property type="term" value="F:ATP hydrolysis activity"/>
    <property type="evidence" value="ECO:0007669"/>
    <property type="project" value="InterPro"/>
</dbReference>
<gene>
    <name evidence="4" type="ORF">NS319_00935</name>
</gene>
<evidence type="ECO:0000256" key="2">
    <source>
        <dbReference type="SAM" id="MobiDB-lite"/>
    </source>
</evidence>
<keyword evidence="1" id="KW-0175">Coiled coil</keyword>
<feature type="compositionally biased region" description="Basic and acidic residues" evidence="2">
    <location>
        <begin position="433"/>
        <end position="444"/>
    </location>
</feature>
<dbReference type="PANTHER" id="PTHR35894:SF5">
    <property type="entry name" value="MU-LIKE PROPHAGE FLUMU DNA TRANSPOSITION PROTEIN B"/>
    <property type="match status" value="1"/>
</dbReference>
<feature type="coiled-coil region" evidence="1">
    <location>
        <begin position="396"/>
        <end position="423"/>
    </location>
</feature>
<dbReference type="PATRIC" id="fig|33051.3.peg.2949"/>
<comment type="caution">
    <text evidence="4">The sequence shown here is derived from an EMBL/GenBank/DDBJ whole genome shotgun (WGS) entry which is preliminary data.</text>
</comment>
<dbReference type="RefSeq" id="WP_082898176.1">
    <property type="nucleotide sequence ID" value="NZ_LDTD01000006.1"/>
</dbReference>
<proteinExistence type="predicted"/>
<dbReference type="InterPro" id="IPR027417">
    <property type="entry name" value="P-loop_NTPase"/>
</dbReference>
<dbReference type="InterPro" id="IPR003593">
    <property type="entry name" value="AAA+_ATPase"/>
</dbReference>
<dbReference type="Gene3D" id="3.40.50.300">
    <property type="entry name" value="P-loop containing nucleotide triphosphate hydrolases"/>
    <property type="match status" value="1"/>
</dbReference>
<name>A0A147I8P6_9SPHN</name>
<dbReference type="PANTHER" id="PTHR35894">
    <property type="entry name" value="GENERAL SECRETION PATHWAY PROTEIN A-RELATED"/>
    <property type="match status" value="1"/>
</dbReference>
<dbReference type="InterPro" id="IPR049945">
    <property type="entry name" value="AAA_22"/>
</dbReference>
<evidence type="ECO:0000256" key="1">
    <source>
        <dbReference type="SAM" id="Coils"/>
    </source>
</evidence>
<dbReference type="SUPFAM" id="SSF52540">
    <property type="entry name" value="P-loop containing nucleoside triphosphate hydrolases"/>
    <property type="match status" value="1"/>
</dbReference>
<organism evidence="4 5">
    <name type="scientific">Sphingomonas sanguinis</name>
    <dbReference type="NCBI Taxonomy" id="33051"/>
    <lineage>
        <taxon>Bacteria</taxon>
        <taxon>Pseudomonadati</taxon>
        <taxon>Pseudomonadota</taxon>
        <taxon>Alphaproteobacteria</taxon>
        <taxon>Sphingomonadales</taxon>
        <taxon>Sphingomonadaceae</taxon>
        <taxon>Sphingomonas</taxon>
    </lineage>
</organism>
<sequence length="457" mass="48369">MYETHFGLGERPFQLTPDPRFWFETATHGKAMAYLGYGLAQGEGFIVITGDVGAGKTTLVGHLVETLDSRRLRVLHIVSTAVDPDDLLRVVAGQLSVDSHGLSKAALLSAIERALNGIARDGRRILLIVDEAQALPLASLEELRMLSNFQAGGHALLQILLVGQPEFRERLLGSAAVEQLRQRVIAIHHLDPMEPDEVPEYIAHRLAVAGWTGRPDFAADAFDALYAASGGVPRRLNVLAGRVLLQAAIEGVELIGHETVESVAADMAADMGSERVEAAPAPAAPPVTPAAPAPRNGALFGAGTLGAATLNGAAPKSGTLRSGLNAPAPSRPADPITHTRVAPEADATPRGTHRVVAPPPAPEPVSLRPIPEPQPAPAPEPVKPAAQEKPSTPGANAAWEDRVAQLEARLEQQEAALRRVLTLLVDWTEIDNRSEGRSEARREAAATIRPGTWGHAA</sequence>
<feature type="compositionally biased region" description="Pro residues" evidence="2">
    <location>
        <begin position="370"/>
        <end position="382"/>
    </location>
</feature>
<reference evidence="4 5" key="1">
    <citation type="journal article" date="2016" name="Front. Microbiol.">
        <title>Genomic Resource of Rice Seed Associated Bacteria.</title>
        <authorList>
            <person name="Midha S."/>
            <person name="Bansal K."/>
            <person name="Sharma S."/>
            <person name="Kumar N."/>
            <person name="Patil P.P."/>
            <person name="Chaudhry V."/>
            <person name="Patil P.B."/>
        </authorList>
    </citation>
    <scope>NUCLEOTIDE SEQUENCE [LARGE SCALE GENOMIC DNA]</scope>
    <source>
        <strain evidence="4 5">NS319</strain>
    </source>
</reference>
<feature type="region of interest" description="Disordered" evidence="2">
    <location>
        <begin position="433"/>
        <end position="457"/>
    </location>
</feature>
<dbReference type="InterPro" id="IPR052026">
    <property type="entry name" value="ExeA_AAA_ATPase_DNA-bind"/>
</dbReference>
<dbReference type="Proteomes" id="UP000072867">
    <property type="component" value="Unassembled WGS sequence"/>
</dbReference>
<dbReference type="SMART" id="SM00382">
    <property type="entry name" value="AAA"/>
    <property type="match status" value="1"/>
</dbReference>
<evidence type="ECO:0000259" key="3">
    <source>
        <dbReference type="SMART" id="SM00382"/>
    </source>
</evidence>